<dbReference type="STRING" id="1220578.FPE01S_02_07660"/>
<keyword evidence="3" id="KW-0378">Hydrolase</keyword>
<evidence type="ECO:0000256" key="4">
    <source>
        <dbReference type="ARBA" id="ARBA00022807"/>
    </source>
</evidence>
<reference evidence="6 7" key="1">
    <citation type="submission" date="2015-04" db="EMBL/GenBank/DDBJ databases">
        <title>Whole genome shotgun sequence of Flavihumibacter petaseus NBRC 106054.</title>
        <authorList>
            <person name="Miyazawa S."/>
            <person name="Hosoyama A."/>
            <person name="Hashimoto M."/>
            <person name="Noguchi M."/>
            <person name="Tsuchikane K."/>
            <person name="Ohji S."/>
            <person name="Yamazoe A."/>
            <person name="Ichikawa N."/>
            <person name="Kimura A."/>
            <person name="Fujita N."/>
        </authorList>
    </citation>
    <scope>NUCLEOTIDE SEQUENCE [LARGE SCALE GENOMIC DNA]</scope>
    <source>
        <strain evidence="6 7">NBRC 106054</strain>
    </source>
</reference>
<dbReference type="GO" id="GO:0008234">
    <property type="term" value="F:cysteine-type peptidase activity"/>
    <property type="evidence" value="ECO:0007669"/>
    <property type="project" value="UniProtKB-KW"/>
</dbReference>
<dbReference type="EMBL" id="BBWV01000002">
    <property type="protein sequence ID" value="GAO43660.1"/>
    <property type="molecule type" value="Genomic_DNA"/>
</dbReference>
<keyword evidence="2" id="KW-0645">Protease</keyword>
<dbReference type="GO" id="GO:0006508">
    <property type="term" value="P:proteolysis"/>
    <property type="evidence" value="ECO:0007669"/>
    <property type="project" value="UniProtKB-KW"/>
</dbReference>
<evidence type="ECO:0000313" key="6">
    <source>
        <dbReference type="EMBL" id="GAO43660.1"/>
    </source>
</evidence>
<organism evidence="6 7">
    <name type="scientific">Flavihumibacter petaseus NBRC 106054</name>
    <dbReference type="NCBI Taxonomy" id="1220578"/>
    <lineage>
        <taxon>Bacteria</taxon>
        <taxon>Pseudomonadati</taxon>
        <taxon>Bacteroidota</taxon>
        <taxon>Chitinophagia</taxon>
        <taxon>Chitinophagales</taxon>
        <taxon>Chitinophagaceae</taxon>
        <taxon>Flavihumibacter</taxon>
    </lineage>
</organism>
<accession>A0A0E9N2T7</accession>
<dbReference type="Pfam" id="PF00877">
    <property type="entry name" value="NLPC_P60"/>
    <property type="match status" value="1"/>
</dbReference>
<dbReference type="Gene3D" id="2.30.30.40">
    <property type="entry name" value="SH3 Domains"/>
    <property type="match status" value="1"/>
</dbReference>
<dbReference type="InterPro" id="IPR000064">
    <property type="entry name" value="NLP_P60_dom"/>
</dbReference>
<sequence>MYFYLRCTNTAFSIKLFMNTENLLIPTVAVCAVRTEADHRSEMSSQLLLGEQVFLLDELPGWLKVRSVHDGYEGWCQAIQLAALTGDTPAIAGYYSGHTGFANVNGQPMQVFMGTPVYEGPVKAGVYDIRFTGLGFGYGNTPSLPVLVEAIAFRYLNTSYCWGGRTPAGIDCSGFAQMVYRQLGVHLLRDAWMQAGQGEEIGFLPEARCGDLAFFDEPDGRITHVGILLNDHEIIHASGKVRVDDIDHQGIISRDQGRRTHRLRLLRRITAD</sequence>
<evidence type="ECO:0000313" key="7">
    <source>
        <dbReference type="Proteomes" id="UP000033121"/>
    </source>
</evidence>
<dbReference type="PANTHER" id="PTHR47053">
    <property type="entry name" value="MUREIN DD-ENDOPEPTIDASE MEPH-RELATED"/>
    <property type="match status" value="1"/>
</dbReference>
<keyword evidence="4" id="KW-0788">Thiol protease</keyword>
<evidence type="ECO:0000256" key="2">
    <source>
        <dbReference type="ARBA" id="ARBA00022670"/>
    </source>
</evidence>
<dbReference type="Gene3D" id="3.90.1720.10">
    <property type="entry name" value="endopeptidase domain like (from Nostoc punctiforme)"/>
    <property type="match status" value="1"/>
</dbReference>
<dbReference type="PANTHER" id="PTHR47053:SF1">
    <property type="entry name" value="MUREIN DD-ENDOPEPTIDASE MEPH-RELATED"/>
    <property type="match status" value="1"/>
</dbReference>
<dbReference type="InterPro" id="IPR051202">
    <property type="entry name" value="Peptidase_C40"/>
</dbReference>
<comment type="similarity">
    <text evidence="1">Belongs to the peptidase C40 family.</text>
</comment>
<keyword evidence="7" id="KW-1185">Reference proteome</keyword>
<dbReference type="OrthoDB" id="9813368at2"/>
<evidence type="ECO:0000256" key="3">
    <source>
        <dbReference type="ARBA" id="ARBA00022801"/>
    </source>
</evidence>
<dbReference type="Pfam" id="PF18348">
    <property type="entry name" value="SH3_16"/>
    <property type="match status" value="1"/>
</dbReference>
<dbReference type="SUPFAM" id="SSF54001">
    <property type="entry name" value="Cysteine proteinases"/>
    <property type="match status" value="1"/>
</dbReference>
<gene>
    <name evidence="6" type="ORF">FPE01S_02_07660</name>
</gene>
<name>A0A0E9N2T7_9BACT</name>
<evidence type="ECO:0000256" key="1">
    <source>
        <dbReference type="ARBA" id="ARBA00007074"/>
    </source>
</evidence>
<dbReference type="Proteomes" id="UP000033121">
    <property type="component" value="Unassembled WGS sequence"/>
</dbReference>
<dbReference type="AlphaFoldDB" id="A0A0E9N2T7"/>
<protein>
    <submittedName>
        <fullName evidence="6">Peptidase C40 family protein</fullName>
    </submittedName>
</protein>
<comment type="caution">
    <text evidence="6">The sequence shown here is derived from an EMBL/GenBank/DDBJ whole genome shotgun (WGS) entry which is preliminary data.</text>
</comment>
<dbReference type="InterPro" id="IPR038765">
    <property type="entry name" value="Papain-like_cys_pep_sf"/>
</dbReference>
<proteinExistence type="inferred from homology"/>
<dbReference type="InterPro" id="IPR041382">
    <property type="entry name" value="SH3_16"/>
</dbReference>
<dbReference type="PROSITE" id="PS51935">
    <property type="entry name" value="NLPC_P60"/>
    <property type="match status" value="1"/>
</dbReference>
<feature type="domain" description="NlpC/P60" evidence="5">
    <location>
        <begin position="141"/>
        <end position="270"/>
    </location>
</feature>
<evidence type="ECO:0000259" key="5">
    <source>
        <dbReference type="PROSITE" id="PS51935"/>
    </source>
</evidence>